<dbReference type="EMBL" id="QPKB01000008">
    <property type="protein sequence ID" value="RWR89933.1"/>
    <property type="molecule type" value="Genomic_DNA"/>
</dbReference>
<dbReference type="Proteomes" id="UP000283530">
    <property type="component" value="Unassembled WGS sequence"/>
</dbReference>
<gene>
    <name evidence="2" type="ORF">CKAN_01900700</name>
</gene>
<accession>A0A443PGP4</accession>
<evidence type="ECO:0000313" key="3">
    <source>
        <dbReference type="Proteomes" id="UP000283530"/>
    </source>
</evidence>
<dbReference type="PANTHER" id="PTHR38926:SF70">
    <property type="entry name" value="F-BOX DOMAIN-CONTAINING PROTEIN"/>
    <property type="match status" value="1"/>
</dbReference>
<dbReference type="Gene3D" id="3.80.10.10">
    <property type="entry name" value="Ribonuclease Inhibitor"/>
    <property type="match status" value="2"/>
</dbReference>
<evidence type="ECO:0000313" key="2">
    <source>
        <dbReference type="EMBL" id="RWR89933.1"/>
    </source>
</evidence>
<dbReference type="Pfam" id="PF12937">
    <property type="entry name" value="F-box-like"/>
    <property type="match status" value="1"/>
</dbReference>
<reference evidence="2 3" key="1">
    <citation type="journal article" date="2019" name="Nat. Plants">
        <title>Stout camphor tree genome fills gaps in understanding of flowering plant genome evolution.</title>
        <authorList>
            <person name="Chaw S.M."/>
            <person name="Liu Y.C."/>
            <person name="Wu Y.W."/>
            <person name="Wang H.Y."/>
            <person name="Lin C.I."/>
            <person name="Wu C.S."/>
            <person name="Ke H.M."/>
            <person name="Chang L.Y."/>
            <person name="Hsu C.Y."/>
            <person name="Yang H.T."/>
            <person name="Sudianto E."/>
            <person name="Hsu M.H."/>
            <person name="Wu K.P."/>
            <person name="Wang L.N."/>
            <person name="Leebens-Mack J.H."/>
            <person name="Tsai I.J."/>
        </authorList>
    </citation>
    <scope>NUCLEOTIDE SEQUENCE [LARGE SCALE GENOMIC DNA]</scope>
    <source>
        <strain evidence="3">cv. Chaw 1501</strain>
        <tissue evidence="2">Young leaves</tissue>
    </source>
</reference>
<dbReference type="SUPFAM" id="SSF52047">
    <property type="entry name" value="RNI-like"/>
    <property type="match status" value="1"/>
</dbReference>
<comment type="caution">
    <text evidence="2">The sequence shown here is derived from an EMBL/GenBank/DDBJ whole genome shotgun (WGS) entry which is preliminary data.</text>
</comment>
<protein>
    <submittedName>
        <fullName evidence="2">F-box protein FBW2-like protein</fullName>
    </submittedName>
</protein>
<dbReference type="Pfam" id="PF13516">
    <property type="entry name" value="LRR_6"/>
    <property type="match status" value="1"/>
</dbReference>
<dbReference type="PANTHER" id="PTHR38926">
    <property type="entry name" value="F-BOX DOMAIN CONTAINING PROTEIN, EXPRESSED"/>
    <property type="match status" value="1"/>
</dbReference>
<evidence type="ECO:0000259" key="1">
    <source>
        <dbReference type="Pfam" id="PF12937"/>
    </source>
</evidence>
<sequence length="322" mass="36365">MEGGGEFRCWEELIPDALGLIFSHLPLQEILTVIPRVCKSWAIAVSGPYCWQEIDIEDWSLSCEQENLDRMLQMLITRSSGSVRKLCISGLQDDRISFIADHSPSLQTLRMPRSEISDLIVEQVAGKLSNLTFLDISHCGKIGPRAIEAFGKHCKSLVGLKRTMHPLEVAHKLCQDDEAHAIAATMPKLKHLELSYLHLTTGGALEILSNCHELEFLDVRGCWDVKLDDEFLKEKCAGLKILGPLIVDCCQMNYWDDCSEYSDSTDGSWYYWDELQHGVEDDDGESFDGSWDDERGLDELEVRFYEGFNDTVAAGFDWPPSP</sequence>
<dbReference type="FunFam" id="1.20.1280.50:FF:000022">
    <property type="entry name" value="F-box protein FBW2"/>
    <property type="match status" value="1"/>
</dbReference>
<proteinExistence type="predicted"/>
<keyword evidence="3" id="KW-1185">Reference proteome</keyword>
<feature type="domain" description="F-box" evidence="1">
    <location>
        <begin position="17"/>
        <end position="56"/>
    </location>
</feature>
<dbReference type="AlphaFoldDB" id="A0A443PGP4"/>
<organism evidence="2 3">
    <name type="scientific">Cinnamomum micranthum f. kanehirae</name>
    <dbReference type="NCBI Taxonomy" id="337451"/>
    <lineage>
        <taxon>Eukaryota</taxon>
        <taxon>Viridiplantae</taxon>
        <taxon>Streptophyta</taxon>
        <taxon>Embryophyta</taxon>
        <taxon>Tracheophyta</taxon>
        <taxon>Spermatophyta</taxon>
        <taxon>Magnoliopsida</taxon>
        <taxon>Magnoliidae</taxon>
        <taxon>Laurales</taxon>
        <taxon>Lauraceae</taxon>
        <taxon>Cinnamomum</taxon>
    </lineage>
</organism>
<dbReference type="OrthoDB" id="550575at2759"/>
<dbReference type="InterPro" id="IPR001810">
    <property type="entry name" value="F-box_dom"/>
</dbReference>
<dbReference type="STRING" id="337451.A0A443PGP4"/>
<dbReference type="Gene3D" id="1.20.1280.50">
    <property type="match status" value="1"/>
</dbReference>
<dbReference type="InterPro" id="IPR001611">
    <property type="entry name" value="Leu-rich_rpt"/>
</dbReference>
<name>A0A443PGP4_9MAGN</name>
<dbReference type="InterPro" id="IPR032675">
    <property type="entry name" value="LRR_dom_sf"/>
</dbReference>